<reference evidence="2 3" key="1">
    <citation type="submission" date="2015-05" db="EMBL/GenBank/DDBJ databases">
        <title>Distinctive expansion of gene families associated with plant cell wall degradation and secondary metabolism in the genomes of grapevine trunk pathogens.</title>
        <authorList>
            <person name="Lawrence D.P."/>
            <person name="Travadon R."/>
            <person name="Rolshausen P.E."/>
            <person name="Baumgartner K."/>
        </authorList>
    </citation>
    <scope>NUCLEOTIDE SEQUENCE [LARGE SCALE GENOMIC DNA]</scope>
    <source>
        <strain evidence="2">DA912</strain>
    </source>
</reference>
<keyword evidence="3" id="KW-1185">Reference proteome</keyword>
<dbReference type="Pfam" id="PF08659">
    <property type="entry name" value="KR"/>
    <property type="match status" value="1"/>
</dbReference>
<feature type="domain" description="Ketoreductase (KR)" evidence="1">
    <location>
        <begin position="27"/>
        <end position="74"/>
    </location>
</feature>
<sequence>MPSLGDILHTQFLLDIPKPSDSFASTTVIITGANRGLAKEIAKHMICLGASQVILGCRSQARGNEAKSEIEAFSGCSPDIIQA</sequence>
<dbReference type="AlphaFoldDB" id="A0A0G2F7F6"/>
<dbReference type="Gene3D" id="3.40.50.720">
    <property type="entry name" value="NAD(P)-binding Rossmann-like Domain"/>
    <property type="match status" value="1"/>
</dbReference>
<organism evidence="2 3">
    <name type="scientific">Diaporthe ampelina</name>
    <dbReference type="NCBI Taxonomy" id="1214573"/>
    <lineage>
        <taxon>Eukaryota</taxon>
        <taxon>Fungi</taxon>
        <taxon>Dikarya</taxon>
        <taxon>Ascomycota</taxon>
        <taxon>Pezizomycotina</taxon>
        <taxon>Sordariomycetes</taxon>
        <taxon>Sordariomycetidae</taxon>
        <taxon>Diaporthales</taxon>
        <taxon>Diaporthaceae</taxon>
        <taxon>Diaporthe</taxon>
    </lineage>
</organism>
<proteinExistence type="predicted"/>
<dbReference type="SUPFAM" id="SSF51735">
    <property type="entry name" value="NAD(P)-binding Rossmann-fold domains"/>
    <property type="match status" value="1"/>
</dbReference>
<reference evidence="2 3" key="2">
    <citation type="submission" date="2015-05" db="EMBL/GenBank/DDBJ databases">
        <authorList>
            <person name="Morales-Cruz A."/>
            <person name="Amrine K.C."/>
            <person name="Cantu D."/>
        </authorList>
    </citation>
    <scope>NUCLEOTIDE SEQUENCE [LARGE SCALE GENOMIC DNA]</scope>
    <source>
        <strain evidence="2">DA912</strain>
    </source>
</reference>
<dbReference type="Proteomes" id="UP000034680">
    <property type="component" value="Unassembled WGS sequence"/>
</dbReference>
<accession>A0A0G2F7F6</accession>
<evidence type="ECO:0000313" key="2">
    <source>
        <dbReference type="EMBL" id="KKY30146.1"/>
    </source>
</evidence>
<dbReference type="OrthoDB" id="542013at2759"/>
<comment type="caution">
    <text evidence="2">The sequence shown here is derived from an EMBL/GenBank/DDBJ whole genome shotgun (WGS) entry which is preliminary data.</text>
</comment>
<dbReference type="STRING" id="1214573.A0A0G2F7F6"/>
<evidence type="ECO:0000259" key="1">
    <source>
        <dbReference type="Pfam" id="PF08659"/>
    </source>
</evidence>
<dbReference type="InterPro" id="IPR013968">
    <property type="entry name" value="PKS_KR"/>
</dbReference>
<dbReference type="InterPro" id="IPR036291">
    <property type="entry name" value="NAD(P)-bd_dom_sf"/>
</dbReference>
<protein>
    <submittedName>
        <fullName evidence="2">Putative retinol dehydrogenase 12</fullName>
    </submittedName>
</protein>
<name>A0A0G2F7F6_9PEZI</name>
<gene>
    <name evidence="2" type="ORF">UCDDA912_g09940</name>
</gene>
<dbReference type="EMBL" id="LCUC01000528">
    <property type="protein sequence ID" value="KKY30146.1"/>
    <property type="molecule type" value="Genomic_DNA"/>
</dbReference>
<evidence type="ECO:0000313" key="3">
    <source>
        <dbReference type="Proteomes" id="UP000034680"/>
    </source>
</evidence>